<sequence length="43" mass="4646">MATSDPGFEAVAAAYLKNVFFEATVLQVGPLQCAFQKNQHATM</sequence>
<dbReference type="Proteomes" id="UP000887564">
    <property type="component" value="Unplaced"/>
</dbReference>
<evidence type="ECO:0000313" key="2">
    <source>
        <dbReference type="WBParaSite" id="PEQ_0000693201-mRNA-1"/>
    </source>
</evidence>
<organism evidence="1 2">
    <name type="scientific">Parascaris equorum</name>
    <name type="common">Equine roundworm</name>
    <dbReference type="NCBI Taxonomy" id="6256"/>
    <lineage>
        <taxon>Eukaryota</taxon>
        <taxon>Metazoa</taxon>
        <taxon>Ecdysozoa</taxon>
        <taxon>Nematoda</taxon>
        <taxon>Chromadorea</taxon>
        <taxon>Rhabditida</taxon>
        <taxon>Spirurina</taxon>
        <taxon>Ascaridomorpha</taxon>
        <taxon>Ascaridoidea</taxon>
        <taxon>Ascarididae</taxon>
        <taxon>Parascaris</taxon>
    </lineage>
</organism>
<keyword evidence="1" id="KW-1185">Reference proteome</keyword>
<name>A0A914RKE6_PAREQ</name>
<evidence type="ECO:0000313" key="1">
    <source>
        <dbReference type="Proteomes" id="UP000887564"/>
    </source>
</evidence>
<proteinExistence type="predicted"/>
<dbReference type="WBParaSite" id="PEQ_0000693201-mRNA-1">
    <property type="protein sequence ID" value="PEQ_0000693201-mRNA-1"/>
    <property type="gene ID" value="PEQ_0000693201"/>
</dbReference>
<reference evidence="2" key="1">
    <citation type="submission" date="2022-11" db="UniProtKB">
        <authorList>
            <consortium name="WormBaseParasite"/>
        </authorList>
    </citation>
    <scope>IDENTIFICATION</scope>
</reference>
<protein>
    <submittedName>
        <fullName evidence="2">Uncharacterized protein</fullName>
    </submittedName>
</protein>
<accession>A0A914RKE6</accession>
<dbReference type="AlphaFoldDB" id="A0A914RKE6"/>